<feature type="transmembrane region" description="Helical" evidence="13">
    <location>
        <begin position="1290"/>
        <end position="1311"/>
    </location>
</feature>
<feature type="compositionally biased region" description="Low complexity" evidence="12">
    <location>
        <begin position="1375"/>
        <end position="1391"/>
    </location>
</feature>
<evidence type="ECO:0000256" key="2">
    <source>
        <dbReference type="ARBA" id="ARBA00007200"/>
    </source>
</evidence>
<protein>
    <submittedName>
        <fullName evidence="19">Polycystin 1 like 2/pseudo</fullName>
    </submittedName>
</protein>
<accession>A0A4W3IMU0</accession>
<dbReference type="Pfam" id="PF08016">
    <property type="entry name" value="PKD_channel"/>
    <property type="match status" value="1"/>
</dbReference>
<evidence type="ECO:0000256" key="7">
    <source>
        <dbReference type="ARBA" id="ARBA00023136"/>
    </source>
</evidence>
<evidence type="ECO:0000256" key="13">
    <source>
        <dbReference type="SAM" id="Phobius"/>
    </source>
</evidence>
<dbReference type="InterPro" id="IPR001304">
    <property type="entry name" value="C-type_lectin-like"/>
</dbReference>
<dbReference type="PROSITE" id="PS50228">
    <property type="entry name" value="SUEL_LECTIN"/>
    <property type="match status" value="1"/>
</dbReference>
<reference evidence="20" key="1">
    <citation type="journal article" date="2006" name="Science">
        <title>Ancient noncoding elements conserved in the human genome.</title>
        <authorList>
            <person name="Venkatesh B."/>
            <person name="Kirkness E.F."/>
            <person name="Loh Y.H."/>
            <person name="Halpern A.L."/>
            <person name="Lee A.P."/>
            <person name="Johnson J."/>
            <person name="Dandona N."/>
            <person name="Viswanathan L.D."/>
            <person name="Tay A."/>
            <person name="Venter J.C."/>
            <person name="Strausberg R.L."/>
            <person name="Brenner S."/>
        </authorList>
    </citation>
    <scope>NUCLEOTIDE SEQUENCE [LARGE SCALE GENOMIC DNA]</scope>
</reference>
<dbReference type="InterPro" id="IPR003915">
    <property type="entry name" value="PKD_2"/>
</dbReference>
<feature type="domain" description="PLAT" evidence="16">
    <location>
        <begin position="1127"/>
        <end position="1244"/>
    </location>
</feature>
<dbReference type="PROSITE" id="PS50041">
    <property type="entry name" value="C_TYPE_LECTIN_2"/>
    <property type="match status" value="1"/>
</dbReference>
<dbReference type="Gene3D" id="3.10.100.10">
    <property type="entry name" value="Mannose-Binding Protein A, subunit A"/>
    <property type="match status" value="1"/>
</dbReference>
<dbReference type="Ensembl" id="ENSCMIT00000032156.1">
    <property type="protein sequence ID" value="ENSCMIP00000031674.1"/>
    <property type="gene ID" value="ENSCMIG00000013565.1"/>
</dbReference>
<dbReference type="InParanoid" id="A0A4W3IMU0"/>
<feature type="disulfide bond" evidence="10">
    <location>
        <begin position="1769"/>
        <end position="1782"/>
    </location>
</feature>
<dbReference type="InterPro" id="IPR051223">
    <property type="entry name" value="Polycystin"/>
</dbReference>
<feature type="transmembrane region" description="Helical" evidence="13">
    <location>
        <begin position="2047"/>
        <end position="2071"/>
    </location>
</feature>
<dbReference type="PRINTS" id="PR01433">
    <property type="entry name" value="POLYCYSTIN2"/>
</dbReference>
<evidence type="ECO:0000256" key="1">
    <source>
        <dbReference type="ARBA" id="ARBA00004141"/>
    </source>
</evidence>
<comment type="similarity">
    <text evidence="2">Belongs to the polycystin family.</text>
</comment>
<dbReference type="SUPFAM" id="SSF56436">
    <property type="entry name" value="C-type lectin-like"/>
    <property type="match status" value="1"/>
</dbReference>
<proteinExistence type="inferred from homology"/>
<dbReference type="GO" id="GO:0030246">
    <property type="term" value="F:carbohydrate binding"/>
    <property type="evidence" value="ECO:0007669"/>
    <property type="project" value="UniProtKB-KW"/>
</dbReference>
<organism evidence="19 20">
    <name type="scientific">Callorhinchus milii</name>
    <name type="common">Ghost shark</name>
    <dbReference type="NCBI Taxonomy" id="7868"/>
    <lineage>
        <taxon>Eukaryota</taxon>
        <taxon>Metazoa</taxon>
        <taxon>Chordata</taxon>
        <taxon>Craniata</taxon>
        <taxon>Vertebrata</taxon>
        <taxon>Chondrichthyes</taxon>
        <taxon>Holocephali</taxon>
        <taxon>Chimaeriformes</taxon>
        <taxon>Callorhinchidae</taxon>
        <taxon>Callorhinchus</taxon>
    </lineage>
</organism>
<dbReference type="InterPro" id="IPR046791">
    <property type="entry name" value="Polycystin_dom"/>
</dbReference>
<keyword evidence="9" id="KW-0325">Glycoprotein</keyword>
<dbReference type="Gene3D" id="2.60.120.740">
    <property type="match status" value="1"/>
</dbReference>
<dbReference type="Pfam" id="PF02140">
    <property type="entry name" value="SUEL_Lectin"/>
    <property type="match status" value="1"/>
</dbReference>
<sequence length="2174" mass="243073">MCLEGFFLLIFALSLGGGSEAEPCFEQQLAFQDACYEAVKLQRTFRSAQGWCERGGGHLAFILRQETQEFLQKSLAAGRDWWIGRNCGGGGGNKKYGTKLSYSNWSPAHRLPATAECAFIAKNSAYHWLSTPNCSQELYFICEFESGRTLACDHVNATLQCESGKVIQIDNSFYGRKTLSYCSSETASPPETQECGWVDVREQVAGDCHGLQVCQASADPTSFGDPCPSLGSYLVVEYHCKEGLRLLVDDLYSLLENVTISQQWLLHPYSGNLTCTLSTGDVLPDGEVVTHRYRAAGLFTISIECSTSEWNVAAQKTISIQEPIGDLGTLKCANGNQSADVNNCRALYGEPLWIQLEVEEAGTAVLHTCTVLSGNIPQNVTIESAAQHLIGPGTHQLKILAKNNVTIREVSQNITVDLVEPIVGLEAVLNSAVLELGKDLTVNISVSLGAPIQLQFEFIGPNGTFSETIESPDGKLGAYSIPMNSEGNNFLLFFPAVNAFSSMSFNAGNITVKANSSILIERDVDDAIDEGLCWPLWSTCVQDNQIEDTQQDLIISPSCLPPPFSLVSIKLTTKIPLAQMESADNCSYLVLCFRCESNCKPLNSSEDTLLKVTCSECTTSLTYNWYRVSTSNQEVRSFSYLNTPNKTDRIWLLFLPLFIQYLCFFLFLQMNRHSACVSQKQNGVLKIFTLMKENTNVYRDHTISMVPPPPVASCAISPEEGSTVTTTFSINCKVNCNSDQPCSLSDLKYCFYVKPNIALHCGSESILSSVYLPHGDSDNSDQLTITVIVSNSADTFTSVTVNATVIFSTLFSSCNDVFPQASESFQTTQTSTHKYCKLFFHFNVFQTFIRLCLLPGTVNPFTWANKSEVSGTVGGLTLTLVNGTVQPINELSEDIEIILPRLEVAHENQTELKLRGNQVVVKVNVTSENATLLLHLEPEQDISLLLYLGFESEANETSPHRSTQLPYVQYAGAARYTWILPPTDLTYGIGTYYITVQPDLNSSDVHNMTLAFTSFATQCVYWDEISSNWSTSGCRVGPLTTPTSTQCLCNHLTFFSSSFFVMPNTVDVSKTLELFATFSNNPVVVMTVACIFALYLLAVIWARRKDQQDVAKVKMTVLADNDPFAQYRYLVTVYTGHRRGAFTTAEVTITLYGSEGESDPHHLTDSEKPVFESGGVDVFLLATLFPLGDLQSIRMWHDNSGSSPAWYVNRVTVHDLETDQRWCFLCNSWLAIDVGECLLDKTFSVATETDLKRFSNLFFMKTAKDFRDGHIWYSVFSCPPRSSFTRVQRVSCCFSLLLCTMLTSIIFWGIPKDPAQQKMDLGKIEFTWQEVVIGFESSLLMFPINLLIVQIFRNIRPKSKGKETQRKQGKHGRISPSSSTPSSSPPSCSLTPEADIQRIANSLTKTLKNPLPTFEKDCIKTTDINILLALVEKIICEQNKTDREFYNENHKKAETLILSLGSVNLQGECESFGRGLNEKQRRSDHNHYLYLQLQHVEKELEYLGPASFQSPHSYTQAVCQVHNMKDFLESTIPCSNSGVCAKGLPWWFVFVGWFLVAATSGVSAFFTMLYGLSYGKDNSIKWLISMSISFFESLLITQPLKVLGFAAFFALVLKKVDEEEVEDGPINNSLSTTVGDPSALLATRRDSSSSVYQPPPPNDVEKMKKDSIKEQKVFGLIREILAYLGFLWMLLLVAYGQRDPNSYYLNKAIGNSFSHGFGDVLSYSDFFKWANNTLISNLFGSYPGFVTDGNSNLVGSARIRQLRVKRSSCPVPAKLRNSMTECHTQYSLSNEDLSDYGLHWNTSASQNSSDLDSVWQYQSQSELRSFPIWGKLAMYRGGGYIAELGTDAQDAYRILQYLFQNTWLDIYTRSIFVEFTVYNANVNLFCIATLVLESNAVGAFFTHIDLKSVRLYQYTDGLHIFVIAAEVAYFLFLIYYMVIQGKLLKAQKWGYFKSKWNLLEMAIIMISWSAFSVFIKRTLLGKRDIDHYHNHREGFVSFYETAMADAVMGYLIAFLVLLATVKLWHLLRLNPKLNMITSTIRRAWGDISGFLTVMIIMFVAYSIATNLMFGWSMSSYKTILDAAETMVSLQLGIFNYEEVLDYSPILGSFLIGSCIIFMTFVVLNLFISVILVAFSEEQKNYKASEEEEIVDLMLMKLFSFFGIKYSKDTCQSGG</sequence>
<dbReference type="Pfam" id="PF01825">
    <property type="entry name" value="GPS"/>
    <property type="match status" value="1"/>
</dbReference>
<dbReference type="Gene3D" id="1.10.287.70">
    <property type="match status" value="1"/>
</dbReference>
<dbReference type="InterPro" id="IPR016186">
    <property type="entry name" value="C-type_lectin-like/link_sf"/>
</dbReference>
<dbReference type="GO" id="GO:0005262">
    <property type="term" value="F:calcium channel activity"/>
    <property type="evidence" value="ECO:0007669"/>
    <property type="project" value="TreeGrafter"/>
</dbReference>
<dbReference type="Proteomes" id="UP000314986">
    <property type="component" value="Unassembled WGS sequence"/>
</dbReference>
<feature type="transmembrane region" description="Helical" evidence="13">
    <location>
        <begin position="1590"/>
        <end position="1613"/>
    </location>
</feature>
<dbReference type="SUPFAM" id="SSF49723">
    <property type="entry name" value="Lipase/lipooxygenase domain (PLAT/LH2 domain)"/>
    <property type="match status" value="1"/>
</dbReference>
<dbReference type="CDD" id="cd00037">
    <property type="entry name" value="CLECT"/>
    <property type="match status" value="1"/>
</dbReference>
<evidence type="ECO:0000256" key="3">
    <source>
        <dbReference type="ARBA" id="ARBA00022692"/>
    </source>
</evidence>
<feature type="transmembrane region" description="Helical" evidence="13">
    <location>
        <begin position="1331"/>
        <end position="1352"/>
    </location>
</feature>
<feature type="transmembrane region" description="Helical" evidence="13">
    <location>
        <begin position="2105"/>
        <end position="2134"/>
    </location>
</feature>
<feature type="domain" description="SUEL-type lectin" evidence="18">
    <location>
        <begin position="151"/>
        <end position="241"/>
    </location>
</feature>
<dbReference type="PROSITE" id="PS50095">
    <property type="entry name" value="PLAT"/>
    <property type="match status" value="1"/>
</dbReference>
<dbReference type="CDD" id="cd22831">
    <property type="entry name" value="Gal_Rha_Lectin_PKD1L2"/>
    <property type="match status" value="1"/>
</dbReference>
<keyword evidence="20" id="KW-1185">Reference proteome</keyword>
<evidence type="ECO:0000259" key="15">
    <source>
        <dbReference type="PROSITE" id="PS50041"/>
    </source>
</evidence>
<name>A0A4W3IMU0_CALMI</name>
<evidence type="ECO:0000256" key="10">
    <source>
        <dbReference type="PIRSR" id="PIRSR603915-2"/>
    </source>
</evidence>
<dbReference type="GO" id="GO:0005509">
    <property type="term" value="F:calcium ion binding"/>
    <property type="evidence" value="ECO:0007669"/>
    <property type="project" value="InterPro"/>
</dbReference>
<evidence type="ECO:0000259" key="18">
    <source>
        <dbReference type="PROSITE" id="PS50228"/>
    </source>
</evidence>
<dbReference type="SMART" id="SM00303">
    <property type="entry name" value="GPS"/>
    <property type="match status" value="1"/>
</dbReference>
<dbReference type="Gene3D" id="2.60.60.20">
    <property type="entry name" value="PLAT/LH2 domain"/>
    <property type="match status" value="1"/>
</dbReference>
<dbReference type="Pfam" id="PF01477">
    <property type="entry name" value="PLAT"/>
    <property type="match status" value="1"/>
</dbReference>
<feature type="transmembrane region" description="Helical" evidence="13">
    <location>
        <begin position="2007"/>
        <end position="2027"/>
    </location>
</feature>
<dbReference type="InterPro" id="IPR016187">
    <property type="entry name" value="CTDL_fold"/>
</dbReference>
<dbReference type="InterPro" id="IPR057244">
    <property type="entry name" value="GAIN_B"/>
</dbReference>
<dbReference type="FunFam" id="1.10.287.70:FF:000086">
    <property type="entry name" value="Polycystic kidney disease 2"/>
    <property type="match status" value="1"/>
</dbReference>
<keyword evidence="4 14" id="KW-0732">Signal</keyword>
<evidence type="ECO:0000313" key="19">
    <source>
        <dbReference type="Ensembl" id="ENSCMIP00000031674.1"/>
    </source>
</evidence>
<keyword evidence="8" id="KW-1015">Disulfide bond</keyword>
<dbReference type="InterPro" id="IPR002859">
    <property type="entry name" value="PKD/REJ-like"/>
</dbReference>
<dbReference type="InterPro" id="IPR000203">
    <property type="entry name" value="GPS"/>
</dbReference>
<dbReference type="InterPro" id="IPR001024">
    <property type="entry name" value="PLAT/LH2_dom"/>
</dbReference>
<evidence type="ECO:0000256" key="4">
    <source>
        <dbReference type="ARBA" id="ARBA00022729"/>
    </source>
</evidence>
<dbReference type="OMA" id="MIVQGKL"/>
<comment type="subcellular location">
    <subcellularLocation>
        <location evidence="1">Membrane</location>
        <topology evidence="1">Multi-pass membrane protein</topology>
    </subcellularLocation>
</comment>
<dbReference type="InterPro" id="IPR036392">
    <property type="entry name" value="PLAT/LH2_dom_sf"/>
</dbReference>
<dbReference type="PANTHER" id="PTHR10877:SF134">
    <property type="entry name" value="POLYCYSTIN-1-LIKE PROTEIN 2"/>
    <property type="match status" value="1"/>
</dbReference>
<dbReference type="Gene3D" id="2.60.220.50">
    <property type="match status" value="1"/>
</dbReference>
<dbReference type="Pfam" id="PF20519">
    <property type="entry name" value="Polycystin_dom"/>
    <property type="match status" value="1"/>
</dbReference>
<dbReference type="FunFam" id="2.60.60.20:FF:000008">
    <property type="entry name" value="Polycystic kidney disease 1-like 2, isoform CRA_a"/>
    <property type="match status" value="1"/>
</dbReference>
<keyword evidence="7 13" id="KW-0472">Membrane</keyword>
<dbReference type="PANTHER" id="PTHR10877">
    <property type="entry name" value="POLYCYSTIN FAMILY MEMBER"/>
    <property type="match status" value="1"/>
</dbReference>
<comment type="caution">
    <text evidence="11">Lacks conserved residue(s) required for the propagation of feature annotation.</text>
</comment>
<reference evidence="19" key="4">
    <citation type="submission" date="2025-08" db="UniProtKB">
        <authorList>
            <consortium name="Ensembl"/>
        </authorList>
    </citation>
    <scope>IDENTIFICATION</scope>
</reference>
<keyword evidence="5" id="KW-0430">Lectin</keyword>
<evidence type="ECO:0000256" key="14">
    <source>
        <dbReference type="SAM" id="SignalP"/>
    </source>
</evidence>
<feature type="region of interest" description="Disordered" evidence="12">
    <location>
        <begin position="1359"/>
        <end position="1391"/>
    </location>
</feature>
<evidence type="ECO:0000256" key="6">
    <source>
        <dbReference type="ARBA" id="ARBA00022989"/>
    </source>
</evidence>
<evidence type="ECO:0000259" key="16">
    <source>
        <dbReference type="PROSITE" id="PS50095"/>
    </source>
</evidence>
<evidence type="ECO:0000256" key="5">
    <source>
        <dbReference type="ARBA" id="ARBA00022734"/>
    </source>
</evidence>
<reference evidence="20" key="2">
    <citation type="journal article" date="2007" name="PLoS Biol.">
        <title>Survey sequencing and comparative analysis of the elephant shark (Callorhinchus milii) genome.</title>
        <authorList>
            <person name="Venkatesh B."/>
            <person name="Kirkness E.F."/>
            <person name="Loh Y.H."/>
            <person name="Halpern A.L."/>
            <person name="Lee A.P."/>
            <person name="Johnson J."/>
            <person name="Dandona N."/>
            <person name="Viswanathan L.D."/>
            <person name="Tay A."/>
            <person name="Venter J.C."/>
            <person name="Strausberg R.L."/>
            <person name="Brenner S."/>
        </authorList>
    </citation>
    <scope>NUCLEOTIDE SEQUENCE [LARGE SCALE GENOMIC DNA]</scope>
</reference>
<feature type="region of interest" description="Disordered" evidence="12">
    <location>
        <begin position="1643"/>
        <end position="1664"/>
    </location>
</feature>
<dbReference type="SMART" id="SM00034">
    <property type="entry name" value="CLECT"/>
    <property type="match status" value="1"/>
</dbReference>
<dbReference type="Pfam" id="PF02010">
    <property type="entry name" value="REJ"/>
    <property type="match status" value="1"/>
</dbReference>
<feature type="transmembrane region" description="Helical" evidence="13">
    <location>
        <begin position="1918"/>
        <end position="1938"/>
    </location>
</feature>
<evidence type="ECO:0000256" key="12">
    <source>
        <dbReference type="SAM" id="MobiDB-lite"/>
    </source>
</evidence>
<feature type="transmembrane region" description="Helical" evidence="13">
    <location>
        <begin position="1673"/>
        <end position="1695"/>
    </location>
</feature>
<dbReference type="SMART" id="SM00308">
    <property type="entry name" value="LH2"/>
    <property type="match status" value="1"/>
</dbReference>
<evidence type="ECO:0000259" key="17">
    <source>
        <dbReference type="PROSITE" id="PS50221"/>
    </source>
</evidence>
<feature type="domain" description="GAIN-B" evidence="17">
    <location>
        <begin position="922"/>
        <end position="1067"/>
    </location>
</feature>
<keyword evidence="6 13" id="KW-1133">Transmembrane helix</keyword>
<dbReference type="PROSITE" id="PS50221">
    <property type="entry name" value="GAIN_B"/>
    <property type="match status" value="1"/>
</dbReference>
<dbReference type="GeneTree" id="ENSGT00940000161577"/>
<dbReference type="InterPro" id="IPR013122">
    <property type="entry name" value="PKD1_2_channel"/>
</dbReference>
<dbReference type="InterPro" id="IPR042060">
    <property type="entry name" value="PLAT_polycystin1"/>
</dbReference>
<reference evidence="20" key="3">
    <citation type="journal article" date="2014" name="Nature">
        <title>Elephant shark genome provides unique insights into gnathostome evolution.</title>
        <authorList>
            <consortium name="International Elephant Shark Genome Sequencing Consortium"/>
            <person name="Venkatesh B."/>
            <person name="Lee A.P."/>
            <person name="Ravi V."/>
            <person name="Maurya A.K."/>
            <person name="Lian M.M."/>
            <person name="Swann J.B."/>
            <person name="Ohta Y."/>
            <person name="Flajnik M.F."/>
            <person name="Sutoh Y."/>
            <person name="Kasahara M."/>
            <person name="Hoon S."/>
            <person name="Gangu V."/>
            <person name="Roy S.W."/>
            <person name="Irimia M."/>
            <person name="Korzh V."/>
            <person name="Kondrychyn I."/>
            <person name="Lim Z.W."/>
            <person name="Tay B.H."/>
            <person name="Tohari S."/>
            <person name="Kong K.W."/>
            <person name="Ho S."/>
            <person name="Lorente-Galdos B."/>
            <person name="Quilez J."/>
            <person name="Marques-Bonet T."/>
            <person name="Raney B.J."/>
            <person name="Ingham P.W."/>
            <person name="Tay A."/>
            <person name="Hillier L.W."/>
            <person name="Minx P."/>
            <person name="Boehm T."/>
            <person name="Wilson R.K."/>
            <person name="Brenner S."/>
            <person name="Warren W.C."/>
        </authorList>
    </citation>
    <scope>NUCLEOTIDE SEQUENCE [LARGE SCALE GENOMIC DNA]</scope>
</reference>
<evidence type="ECO:0000256" key="9">
    <source>
        <dbReference type="ARBA" id="ARBA00023180"/>
    </source>
</evidence>
<evidence type="ECO:0000256" key="8">
    <source>
        <dbReference type="ARBA" id="ARBA00023157"/>
    </source>
</evidence>
<reference evidence="19" key="5">
    <citation type="submission" date="2025-09" db="UniProtKB">
        <authorList>
            <consortium name="Ensembl"/>
        </authorList>
    </citation>
    <scope>IDENTIFICATION</scope>
</reference>
<dbReference type="GO" id="GO:0016020">
    <property type="term" value="C:membrane"/>
    <property type="evidence" value="ECO:0007669"/>
    <property type="project" value="UniProtKB-SubCell"/>
</dbReference>
<feature type="transmembrane region" description="Helical" evidence="13">
    <location>
        <begin position="1083"/>
        <end position="1102"/>
    </location>
</feature>
<dbReference type="Pfam" id="PF00059">
    <property type="entry name" value="Lectin_C"/>
    <property type="match status" value="1"/>
</dbReference>
<dbReference type="InterPro" id="IPR000922">
    <property type="entry name" value="Lectin_gal-bd_dom"/>
</dbReference>
<keyword evidence="3 13" id="KW-0812">Transmembrane</keyword>
<feature type="chain" id="PRO_5021201645" evidence="14">
    <location>
        <begin position="22"/>
        <end position="2174"/>
    </location>
</feature>
<feature type="signal peptide" evidence="14">
    <location>
        <begin position="1"/>
        <end position="21"/>
    </location>
</feature>
<dbReference type="CDD" id="cd01752">
    <property type="entry name" value="PLAT_polycystin"/>
    <property type="match status" value="1"/>
</dbReference>
<feature type="domain" description="C-type lectin" evidence="15">
    <location>
        <begin position="31"/>
        <end position="143"/>
    </location>
</feature>
<feature type="transmembrane region" description="Helical" evidence="13">
    <location>
        <begin position="1546"/>
        <end position="1570"/>
    </location>
</feature>
<dbReference type="GO" id="GO:0050982">
    <property type="term" value="P:detection of mechanical stimulus"/>
    <property type="evidence" value="ECO:0007669"/>
    <property type="project" value="TreeGrafter"/>
</dbReference>
<dbReference type="STRING" id="7868.ENSCMIP00000031674"/>
<evidence type="ECO:0000256" key="11">
    <source>
        <dbReference type="PROSITE-ProRule" id="PRU00152"/>
    </source>
</evidence>
<dbReference type="InterPro" id="IPR043159">
    <property type="entry name" value="Lectin_gal-bd_sf"/>
</dbReference>
<dbReference type="InterPro" id="IPR046338">
    <property type="entry name" value="GAIN_dom_sf"/>
</dbReference>
<feature type="transmembrane region" description="Helical" evidence="13">
    <location>
        <begin position="1958"/>
        <end position="1975"/>
    </location>
</feature>
<evidence type="ECO:0000313" key="20">
    <source>
        <dbReference type="Proteomes" id="UP000314986"/>
    </source>
</evidence>